<comment type="caution">
    <text evidence="7">The sequence shown here is derived from an EMBL/GenBank/DDBJ whole genome shotgun (WGS) entry which is preliminary data.</text>
</comment>
<protein>
    <recommendedName>
        <fullName evidence="5">Acyl-CoA synthetase</fullName>
    </recommendedName>
</protein>
<dbReference type="GO" id="GO:0016020">
    <property type="term" value="C:membrane"/>
    <property type="evidence" value="ECO:0007669"/>
    <property type="project" value="TreeGrafter"/>
</dbReference>
<sequence>MTATPRTLCEAFARTCVAHPDKVALRDHAGRLALTWREYAEQVQALATGLSGLGVRRGDTVALMMGNRPEFHLVDTAVLHLGAIPFSVYNTLAADQVTYVFSNAENTVVICEPEYLDKIRTADTTGQVKHIVCLEPTDPAAVADVDRSGTLTLAELAATPDPDFDFEASWRAVEPSDLATIIYTSGTTGPPKGVESTHANVIAEFSALDAYLATGPEDVIISYLPDAHIANRGACHYNSLIRGIEIVTVDNPKALITALPAVRPTVHIAVPAIWYKVKAGLENTLAAETGLKAKLAQWAVATGGKVAQARTTGQPVSPLLRVQHVVADKLVLSKVRAKVGLDRMRIAVTGAAPISPDALAFIMGLGLEVCEMWGMSETSGAVTVNPPGKVKLGTVGTVLPGGTEIKRAADGELLVRGPLVMKGYRDEPEKTAEAIDADGWLHTGDIATIDAEGYVKIVDRKKEIIINAAGKNMSPSNIEGAIKVACPLVLTAVAIGDDKPYVSALLTLDPDACAAYAAAHGLPDGSVAALAADPSVQKLLEAGIAQANAKLARVEQVKKFKVLADVWEPGGGELTPTMKLKRRPIADKYAEAIEELYRK</sequence>
<feature type="domain" description="AMP-dependent synthetase/ligase" evidence="6">
    <location>
        <begin position="12"/>
        <end position="424"/>
    </location>
</feature>
<name>A0A939BVY2_9ACTN</name>
<dbReference type="Pfam" id="PF00501">
    <property type="entry name" value="AMP-binding"/>
    <property type="match status" value="1"/>
</dbReference>
<evidence type="ECO:0000256" key="3">
    <source>
        <dbReference type="ARBA" id="ARBA00022832"/>
    </source>
</evidence>
<dbReference type="PROSITE" id="PS00455">
    <property type="entry name" value="AMP_BINDING"/>
    <property type="match status" value="1"/>
</dbReference>
<dbReference type="PANTHER" id="PTHR43272">
    <property type="entry name" value="LONG-CHAIN-FATTY-ACID--COA LIGASE"/>
    <property type="match status" value="1"/>
</dbReference>
<evidence type="ECO:0000313" key="7">
    <source>
        <dbReference type="EMBL" id="MBM9460017.1"/>
    </source>
</evidence>
<organism evidence="7 8">
    <name type="scientific">Nocardioides faecalis</name>
    <dbReference type="NCBI Taxonomy" id="2803858"/>
    <lineage>
        <taxon>Bacteria</taxon>
        <taxon>Bacillati</taxon>
        <taxon>Actinomycetota</taxon>
        <taxon>Actinomycetes</taxon>
        <taxon>Propionibacteriales</taxon>
        <taxon>Nocardioidaceae</taxon>
        <taxon>Nocardioides</taxon>
    </lineage>
</organism>
<keyword evidence="3" id="KW-0276">Fatty acid metabolism</keyword>
<reference evidence="7" key="1">
    <citation type="submission" date="2021-01" db="EMBL/GenBank/DDBJ databases">
        <title>Novel species in genus Nocardioides.</title>
        <authorList>
            <person name="Zhang G."/>
        </authorList>
    </citation>
    <scope>NUCLEOTIDE SEQUENCE</scope>
    <source>
        <strain evidence="7">Zg-536</strain>
    </source>
</reference>
<dbReference type="InterPro" id="IPR000873">
    <property type="entry name" value="AMP-dep_synth/lig_dom"/>
</dbReference>
<dbReference type="Proteomes" id="UP000663791">
    <property type="component" value="Unassembled WGS sequence"/>
</dbReference>
<evidence type="ECO:0000256" key="1">
    <source>
        <dbReference type="ARBA" id="ARBA00006432"/>
    </source>
</evidence>
<dbReference type="Gene3D" id="3.40.50.12780">
    <property type="entry name" value="N-terminal domain of ligase-like"/>
    <property type="match status" value="1"/>
</dbReference>
<evidence type="ECO:0000256" key="5">
    <source>
        <dbReference type="ARBA" id="ARBA00032875"/>
    </source>
</evidence>
<dbReference type="InterPro" id="IPR042099">
    <property type="entry name" value="ANL_N_sf"/>
</dbReference>
<keyword evidence="2 7" id="KW-0436">Ligase</keyword>
<keyword evidence="8" id="KW-1185">Reference proteome</keyword>
<gene>
    <name evidence="7" type="ORF">JK386_08885</name>
</gene>
<dbReference type="EMBL" id="JAERTX010000006">
    <property type="protein sequence ID" value="MBM9460017.1"/>
    <property type="molecule type" value="Genomic_DNA"/>
</dbReference>
<dbReference type="AlphaFoldDB" id="A0A939BVY2"/>
<dbReference type="Pfam" id="PF23562">
    <property type="entry name" value="AMP-binding_C_3"/>
    <property type="match status" value="1"/>
</dbReference>
<dbReference type="PROSITE" id="PS00018">
    <property type="entry name" value="EF_HAND_1"/>
    <property type="match status" value="1"/>
</dbReference>
<evidence type="ECO:0000313" key="8">
    <source>
        <dbReference type="Proteomes" id="UP000663791"/>
    </source>
</evidence>
<dbReference type="RefSeq" id="WP_205291311.1">
    <property type="nucleotide sequence ID" value="NZ_CP074406.1"/>
</dbReference>
<dbReference type="CDD" id="cd05907">
    <property type="entry name" value="VL_LC_FACS_like"/>
    <property type="match status" value="1"/>
</dbReference>
<proteinExistence type="inferred from homology"/>
<dbReference type="SUPFAM" id="SSF56801">
    <property type="entry name" value="Acetyl-CoA synthetase-like"/>
    <property type="match status" value="1"/>
</dbReference>
<evidence type="ECO:0000256" key="4">
    <source>
        <dbReference type="ARBA" id="ARBA00023098"/>
    </source>
</evidence>
<dbReference type="InterPro" id="IPR020845">
    <property type="entry name" value="AMP-binding_CS"/>
</dbReference>
<dbReference type="GO" id="GO:0004467">
    <property type="term" value="F:long-chain fatty acid-CoA ligase activity"/>
    <property type="evidence" value="ECO:0007669"/>
    <property type="project" value="TreeGrafter"/>
</dbReference>
<evidence type="ECO:0000256" key="2">
    <source>
        <dbReference type="ARBA" id="ARBA00022598"/>
    </source>
</evidence>
<dbReference type="InterPro" id="IPR018247">
    <property type="entry name" value="EF_Hand_1_Ca_BS"/>
</dbReference>
<keyword evidence="4" id="KW-0443">Lipid metabolism</keyword>
<accession>A0A939BVY2</accession>
<dbReference type="PANTHER" id="PTHR43272:SF32">
    <property type="entry name" value="AMP-DEPENDENT SYNTHETASE_LIGASE DOMAIN-CONTAINING PROTEIN"/>
    <property type="match status" value="1"/>
</dbReference>
<evidence type="ECO:0000259" key="6">
    <source>
        <dbReference type="Pfam" id="PF00501"/>
    </source>
</evidence>
<comment type="similarity">
    <text evidence="1">Belongs to the ATP-dependent AMP-binding enzyme family.</text>
</comment>